<evidence type="ECO:0000313" key="1">
    <source>
        <dbReference type="EMBL" id="WMV46103.1"/>
    </source>
</evidence>
<reference evidence="1" key="1">
    <citation type="submission" date="2023-08" db="EMBL/GenBank/DDBJ databases">
        <title>A de novo genome assembly of Solanum verrucosum Schlechtendal, a Mexican diploid species geographically isolated from the other diploid A-genome species in potato relatives.</title>
        <authorList>
            <person name="Hosaka K."/>
        </authorList>
    </citation>
    <scope>NUCLEOTIDE SEQUENCE</scope>
    <source>
        <tissue evidence="1">Young leaves</tissue>
    </source>
</reference>
<accession>A0AAF0UGZ8</accession>
<dbReference type="AlphaFoldDB" id="A0AAF0UGZ8"/>
<evidence type="ECO:0000313" key="2">
    <source>
        <dbReference type="Proteomes" id="UP001234989"/>
    </source>
</evidence>
<sequence length="45" mass="5189">MVLFFIVMSQGFGLGMSLRKIGKLFSMLQGNLRFIRRIILPMTLN</sequence>
<proteinExistence type="predicted"/>
<gene>
    <name evidence="1" type="ORF">MTR67_039488</name>
</gene>
<organism evidence="1 2">
    <name type="scientific">Solanum verrucosum</name>
    <dbReference type="NCBI Taxonomy" id="315347"/>
    <lineage>
        <taxon>Eukaryota</taxon>
        <taxon>Viridiplantae</taxon>
        <taxon>Streptophyta</taxon>
        <taxon>Embryophyta</taxon>
        <taxon>Tracheophyta</taxon>
        <taxon>Spermatophyta</taxon>
        <taxon>Magnoliopsida</taxon>
        <taxon>eudicotyledons</taxon>
        <taxon>Gunneridae</taxon>
        <taxon>Pentapetalae</taxon>
        <taxon>asterids</taxon>
        <taxon>lamiids</taxon>
        <taxon>Solanales</taxon>
        <taxon>Solanaceae</taxon>
        <taxon>Solanoideae</taxon>
        <taxon>Solaneae</taxon>
        <taxon>Solanum</taxon>
    </lineage>
</organism>
<protein>
    <submittedName>
        <fullName evidence="1">Uncharacterized protein</fullName>
    </submittedName>
</protein>
<keyword evidence="2" id="KW-1185">Reference proteome</keyword>
<dbReference type="Proteomes" id="UP001234989">
    <property type="component" value="Chromosome 9"/>
</dbReference>
<name>A0AAF0UGZ8_SOLVR</name>
<dbReference type="EMBL" id="CP133620">
    <property type="protein sequence ID" value="WMV46103.1"/>
    <property type="molecule type" value="Genomic_DNA"/>
</dbReference>